<organism evidence="1 2">
    <name type="scientific">Nocardioides salarius</name>
    <dbReference type="NCBI Taxonomy" id="374513"/>
    <lineage>
        <taxon>Bacteria</taxon>
        <taxon>Bacillati</taxon>
        <taxon>Actinomycetota</taxon>
        <taxon>Actinomycetes</taxon>
        <taxon>Propionibacteriales</taxon>
        <taxon>Nocardioidaceae</taxon>
        <taxon>Nocardioides</taxon>
    </lineage>
</organism>
<name>A0ABS2MAS2_9ACTN</name>
<gene>
    <name evidence="1" type="ORF">JOE61_002102</name>
</gene>
<comment type="caution">
    <text evidence="1">The sequence shown here is derived from an EMBL/GenBank/DDBJ whole genome shotgun (WGS) entry which is preliminary data.</text>
</comment>
<reference evidence="1 2" key="1">
    <citation type="submission" date="2021-01" db="EMBL/GenBank/DDBJ databases">
        <title>Sequencing the genomes of 1000 actinobacteria strains.</title>
        <authorList>
            <person name="Klenk H.-P."/>
        </authorList>
    </citation>
    <scope>NUCLEOTIDE SEQUENCE [LARGE SCALE GENOMIC DNA]</scope>
    <source>
        <strain evidence="1 2">DSM 18239</strain>
    </source>
</reference>
<evidence type="ECO:0000313" key="2">
    <source>
        <dbReference type="Proteomes" id="UP000732378"/>
    </source>
</evidence>
<accession>A0ABS2MAS2</accession>
<evidence type="ECO:0000313" key="1">
    <source>
        <dbReference type="EMBL" id="MBM7508288.1"/>
    </source>
</evidence>
<dbReference type="Proteomes" id="UP000732378">
    <property type="component" value="Unassembled WGS sequence"/>
</dbReference>
<proteinExistence type="predicted"/>
<protein>
    <submittedName>
        <fullName evidence="1">Uncharacterized protein</fullName>
    </submittedName>
</protein>
<dbReference type="RefSeq" id="WP_193671105.1">
    <property type="nucleotide sequence ID" value="NZ_JACDTV010000025.1"/>
</dbReference>
<keyword evidence="2" id="KW-1185">Reference proteome</keyword>
<sequence length="165" mass="17567">MKAGTGGFAFEAPRRPQGWWATFAFPLCSSSAQTLTLRDADMDVEVAPTEVAYHLLTYEDDPERGARVTRGGYLKGVPEQVERGGSSYIKWGGNTLGTVSGLDDVEVEACGSQGSHVSQYLAVSMRVGPDGAAANALRVAYTDGGTERTSAPTDWKMVACGRQVE</sequence>
<dbReference type="EMBL" id="JAFBBZ010000001">
    <property type="protein sequence ID" value="MBM7508288.1"/>
    <property type="molecule type" value="Genomic_DNA"/>
</dbReference>